<keyword evidence="4" id="KW-1185">Reference proteome</keyword>
<organism evidence="3 4">
    <name type="scientific">Serendipita vermifera MAFF 305830</name>
    <dbReference type="NCBI Taxonomy" id="933852"/>
    <lineage>
        <taxon>Eukaryota</taxon>
        <taxon>Fungi</taxon>
        <taxon>Dikarya</taxon>
        <taxon>Basidiomycota</taxon>
        <taxon>Agaricomycotina</taxon>
        <taxon>Agaricomycetes</taxon>
        <taxon>Sebacinales</taxon>
        <taxon>Serendipitaceae</taxon>
        <taxon>Serendipita</taxon>
    </lineage>
</organism>
<dbReference type="HOGENOM" id="CLU_427090_0_0_1"/>
<gene>
    <name evidence="3" type="ORF">M408DRAFT_234846</name>
</gene>
<feature type="coiled-coil region" evidence="1">
    <location>
        <begin position="133"/>
        <end position="167"/>
    </location>
</feature>
<proteinExistence type="predicted"/>
<feature type="compositionally biased region" description="Low complexity" evidence="2">
    <location>
        <begin position="16"/>
        <end position="27"/>
    </location>
</feature>
<feature type="compositionally biased region" description="Polar residues" evidence="2">
    <location>
        <begin position="1"/>
        <end position="15"/>
    </location>
</feature>
<dbReference type="Proteomes" id="UP000054097">
    <property type="component" value="Unassembled WGS sequence"/>
</dbReference>
<name>A0A0C3AI59_SERVB</name>
<evidence type="ECO:0000256" key="2">
    <source>
        <dbReference type="SAM" id="MobiDB-lite"/>
    </source>
</evidence>
<dbReference type="AlphaFoldDB" id="A0A0C3AI59"/>
<accession>A0A0C3AI59</accession>
<feature type="region of interest" description="Disordered" evidence="2">
    <location>
        <begin position="1"/>
        <end position="28"/>
    </location>
</feature>
<evidence type="ECO:0000313" key="4">
    <source>
        <dbReference type="Proteomes" id="UP000054097"/>
    </source>
</evidence>
<sequence length="641" mass="72237">MTSRVPVFNTRQATTSVHSGVSSRASSPEASLYSSLYEETDADVAAKGQEGGSDYDTFERDGYSLLFGESPTDSGPTLLPTNRTWSALDQAISEAYDQDDPQERESYFAILPSSFRFPHVPAQSERHQHAFMLRASEANAANLNSQIGELKQKLAQLQKDHSRIVAKITLSKGFLSPLRKVPIEVIGHICSMCVFELEMSPWILASVSKQFREAVSCYKRLWSYIKIDAKYKGTQRYIGGYEICRTVPELERSLERSRAAPLTVIIENCKATMAIELASHKPRWESVDYNANQSPQVERALFEEMPQTRTPVSKIIIRNAFQKAEQYFLPKWIRNIGPKPLQFSKFSDHSLALYPNTGWSELSVLEITFKPHYATASDAKVVWSILNQARIRLTSLTLEQIPWCQSMDANGSLHFPQVSTLSLLDVASWWRFDAPEATELHFRMNIERPSPHGITWLFPEVVSFRYHGGPGDATAVARVIQLPKLDTLAYLETGNTTGGFIWEQTTATGTKVPVMHPRVLHMHKIQARYADLREGVRTLDSVSELHFHSSELKSGFLKALMKTDGSRKQSKAQSATPSLLPQLQVLHVEIAGGSWLRIARVRREEFTKTFTAIAAKRRGTLKVFTVKWPRELEGGETTFLP</sequence>
<reference evidence="3 4" key="1">
    <citation type="submission" date="2014-04" db="EMBL/GenBank/DDBJ databases">
        <authorList>
            <consortium name="DOE Joint Genome Institute"/>
            <person name="Kuo A."/>
            <person name="Zuccaro A."/>
            <person name="Kohler A."/>
            <person name="Nagy L.G."/>
            <person name="Floudas D."/>
            <person name="Copeland A."/>
            <person name="Barry K.W."/>
            <person name="Cichocki N."/>
            <person name="Veneault-Fourrey C."/>
            <person name="LaButti K."/>
            <person name="Lindquist E.A."/>
            <person name="Lipzen A."/>
            <person name="Lundell T."/>
            <person name="Morin E."/>
            <person name="Murat C."/>
            <person name="Sun H."/>
            <person name="Tunlid A."/>
            <person name="Henrissat B."/>
            <person name="Grigoriev I.V."/>
            <person name="Hibbett D.S."/>
            <person name="Martin F."/>
            <person name="Nordberg H.P."/>
            <person name="Cantor M.N."/>
            <person name="Hua S.X."/>
        </authorList>
    </citation>
    <scope>NUCLEOTIDE SEQUENCE [LARGE SCALE GENOMIC DNA]</scope>
    <source>
        <strain evidence="3 4">MAFF 305830</strain>
    </source>
</reference>
<protein>
    <submittedName>
        <fullName evidence="3">Uncharacterized protein</fullName>
    </submittedName>
</protein>
<evidence type="ECO:0000256" key="1">
    <source>
        <dbReference type="SAM" id="Coils"/>
    </source>
</evidence>
<keyword evidence="1" id="KW-0175">Coiled coil</keyword>
<dbReference type="EMBL" id="KN824325">
    <property type="protein sequence ID" value="KIM24340.1"/>
    <property type="molecule type" value="Genomic_DNA"/>
</dbReference>
<evidence type="ECO:0000313" key="3">
    <source>
        <dbReference type="EMBL" id="KIM24340.1"/>
    </source>
</evidence>
<dbReference type="OrthoDB" id="3365698at2759"/>
<reference evidence="4" key="2">
    <citation type="submission" date="2015-01" db="EMBL/GenBank/DDBJ databases">
        <title>Evolutionary Origins and Diversification of the Mycorrhizal Mutualists.</title>
        <authorList>
            <consortium name="DOE Joint Genome Institute"/>
            <consortium name="Mycorrhizal Genomics Consortium"/>
            <person name="Kohler A."/>
            <person name="Kuo A."/>
            <person name="Nagy L.G."/>
            <person name="Floudas D."/>
            <person name="Copeland A."/>
            <person name="Barry K.W."/>
            <person name="Cichocki N."/>
            <person name="Veneault-Fourrey C."/>
            <person name="LaButti K."/>
            <person name="Lindquist E.A."/>
            <person name="Lipzen A."/>
            <person name="Lundell T."/>
            <person name="Morin E."/>
            <person name="Murat C."/>
            <person name="Riley R."/>
            <person name="Ohm R."/>
            <person name="Sun H."/>
            <person name="Tunlid A."/>
            <person name="Henrissat B."/>
            <person name="Grigoriev I.V."/>
            <person name="Hibbett D.S."/>
            <person name="Martin F."/>
        </authorList>
    </citation>
    <scope>NUCLEOTIDE SEQUENCE [LARGE SCALE GENOMIC DNA]</scope>
    <source>
        <strain evidence="4">MAFF 305830</strain>
    </source>
</reference>